<accession>A0AAX4JB17</accession>
<dbReference type="GeneID" id="90540970"/>
<protein>
    <submittedName>
        <fullName evidence="1">Uncharacterized protein</fullName>
    </submittedName>
</protein>
<dbReference type="KEGG" id="vnx:VNE69_03374"/>
<gene>
    <name evidence="1" type="ORF">VNE69_03374</name>
</gene>
<dbReference type="RefSeq" id="XP_065329310.1">
    <property type="nucleotide sequence ID" value="XM_065473238.1"/>
</dbReference>
<dbReference type="EMBL" id="CP142728">
    <property type="protein sequence ID" value="WUR03165.1"/>
    <property type="molecule type" value="Genomic_DNA"/>
</dbReference>
<proteinExistence type="predicted"/>
<dbReference type="Proteomes" id="UP001334084">
    <property type="component" value="Chromosome 3"/>
</dbReference>
<keyword evidence="2" id="KW-1185">Reference proteome</keyword>
<organism evidence="1 2">
    <name type="scientific">Vairimorpha necatrix</name>
    <dbReference type="NCBI Taxonomy" id="6039"/>
    <lineage>
        <taxon>Eukaryota</taxon>
        <taxon>Fungi</taxon>
        <taxon>Fungi incertae sedis</taxon>
        <taxon>Microsporidia</taxon>
        <taxon>Nosematidae</taxon>
        <taxon>Vairimorpha</taxon>
    </lineage>
</organism>
<sequence>MKPIVRYLLKLFNSPTVKYINDQFSITNKEIKYPKMTNSDYVDPDYNHKKIFEENSLFLQRILAKNNNALLYDRRSFRKISMFFFKIVYENKIIIPIQNYNTLYKEEYNDKRKIFNIFLLYLRQFIKKNIYLHDMNFIKIYIKSLAEQSYSLVTALYHVGFFNKSKKERNKIKNMILASIDKKFNPKHNFFYDNVFDERKLDMIYKYLNEQMTVRIFEELYTKNTALRLQNSKINLLQRKLSGTKNANYERLNFYIPKNYTLFLDRAVEIQKKIK</sequence>
<evidence type="ECO:0000313" key="2">
    <source>
        <dbReference type="Proteomes" id="UP001334084"/>
    </source>
</evidence>
<name>A0AAX4JB17_9MICR</name>
<reference evidence="1" key="1">
    <citation type="journal article" date="2024" name="BMC Genomics">
        <title>Functional annotation of a divergent genome using sequence and structure-based similarity.</title>
        <authorList>
            <person name="Svedberg D."/>
            <person name="Winiger R.R."/>
            <person name="Berg A."/>
            <person name="Sharma H."/>
            <person name="Tellgren-Roth C."/>
            <person name="Debrunner-Vossbrinck B.A."/>
            <person name="Vossbrinck C.R."/>
            <person name="Barandun J."/>
        </authorList>
    </citation>
    <scope>NUCLEOTIDE SEQUENCE</scope>
    <source>
        <strain evidence="1">Illinois isolate</strain>
    </source>
</reference>
<dbReference type="AlphaFoldDB" id="A0AAX4JB17"/>
<evidence type="ECO:0000313" key="1">
    <source>
        <dbReference type="EMBL" id="WUR03165.1"/>
    </source>
</evidence>